<reference evidence="2" key="2">
    <citation type="journal article" date="2024" name="Plant">
        <title>Genomic evolution and insights into agronomic trait innovations of Sesamum species.</title>
        <authorList>
            <person name="Miao H."/>
            <person name="Wang L."/>
            <person name="Qu L."/>
            <person name="Liu H."/>
            <person name="Sun Y."/>
            <person name="Le M."/>
            <person name="Wang Q."/>
            <person name="Wei S."/>
            <person name="Zheng Y."/>
            <person name="Lin W."/>
            <person name="Duan Y."/>
            <person name="Cao H."/>
            <person name="Xiong S."/>
            <person name="Wang X."/>
            <person name="Wei L."/>
            <person name="Li C."/>
            <person name="Ma Q."/>
            <person name="Ju M."/>
            <person name="Zhao R."/>
            <person name="Li G."/>
            <person name="Mu C."/>
            <person name="Tian Q."/>
            <person name="Mei H."/>
            <person name="Zhang T."/>
            <person name="Gao T."/>
            <person name="Zhang H."/>
        </authorList>
    </citation>
    <scope>NUCLEOTIDE SEQUENCE</scope>
    <source>
        <strain evidence="2">3651</strain>
    </source>
</reference>
<proteinExistence type="predicted"/>
<evidence type="ECO:0000313" key="3">
    <source>
        <dbReference type="Proteomes" id="UP001293254"/>
    </source>
</evidence>
<dbReference type="GO" id="GO:0006979">
    <property type="term" value="P:response to oxidative stress"/>
    <property type="evidence" value="ECO:0007669"/>
    <property type="project" value="InterPro"/>
</dbReference>
<dbReference type="SUPFAM" id="SSF48113">
    <property type="entry name" value="Heme-dependent peroxidases"/>
    <property type="match status" value="1"/>
</dbReference>
<feature type="domain" description="Plant heme peroxidase family profile" evidence="1">
    <location>
        <begin position="82"/>
        <end position="142"/>
    </location>
</feature>
<sequence>MGGSTITVNLFGRRLGIFQVQGSRCTGLCHTPRITYNGKSTLLVHTRSSLQLQQNHKPDLQREQSTLDKLRRQCPSSLKKGQEDQTVFLTDKYGPEYKFTNDYYSTVEVFRQGFALSISRMGGLKVLTGKQGEIRRNCRFTNKNNPHIK</sequence>
<dbReference type="GO" id="GO:0004601">
    <property type="term" value="F:peroxidase activity"/>
    <property type="evidence" value="ECO:0007669"/>
    <property type="project" value="UniProtKB-KW"/>
</dbReference>
<dbReference type="InterPro" id="IPR002016">
    <property type="entry name" value="Haem_peroxidase"/>
</dbReference>
<evidence type="ECO:0000313" key="2">
    <source>
        <dbReference type="EMBL" id="KAK4425016.1"/>
    </source>
</evidence>
<dbReference type="AlphaFoldDB" id="A0AAE2CK16"/>
<keyword evidence="2" id="KW-0560">Oxidoreductase</keyword>
<organism evidence="2 3">
    <name type="scientific">Sesamum alatum</name>
    <dbReference type="NCBI Taxonomy" id="300844"/>
    <lineage>
        <taxon>Eukaryota</taxon>
        <taxon>Viridiplantae</taxon>
        <taxon>Streptophyta</taxon>
        <taxon>Embryophyta</taxon>
        <taxon>Tracheophyta</taxon>
        <taxon>Spermatophyta</taxon>
        <taxon>Magnoliopsida</taxon>
        <taxon>eudicotyledons</taxon>
        <taxon>Gunneridae</taxon>
        <taxon>Pentapetalae</taxon>
        <taxon>asterids</taxon>
        <taxon>lamiids</taxon>
        <taxon>Lamiales</taxon>
        <taxon>Pedaliaceae</taxon>
        <taxon>Sesamum</taxon>
    </lineage>
</organism>
<gene>
    <name evidence="2" type="ORF">Salat_1695200</name>
</gene>
<dbReference type="Gene3D" id="1.10.520.10">
    <property type="match status" value="1"/>
</dbReference>
<protein>
    <submittedName>
        <fullName evidence="2">Peroxidase 61</fullName>
    </submittedName>
</protein>
<reference evidence="2" key="1">
    <citation type="submission" date="2020-06" db="EMBL/GenBank/DDBJ databases">
        <authorList>
            <person name="Li T."/>
            <person name="Hu X."/>
            <person name="Zhang T."/>
            <person name="Song X."/>
            <person name="Zhang H."/>
            <person name="Dai N."/>
            <person name="Sheng W."/>
            <person name="Hou X."/>
            <person name="Wei L."/>
        </authorList>
    </citation>
    <scope>NUCLEOTIDE SEQUENCE</scope>
    <source>
        <strain evidence="2">3651</strain>
        <tissue evidence="2">Leaf</tissue>
    </source>
</reference>
<dbReference type="GO" id="GO:0020037">
    <property type="term" value="F:heme binding"/>
    <property type="evidence" value="ECO:0007669"/>
    <property type="project" value="InterPro"/>
</dbReference>
<dbReference type="Gene3D" id="1.10.420.10">
    <property type="entry name" value="Peroxidase, domain 2"/>
    <property type="match status" value="1"/>
</dbReference>
<dbReference type="EMBL" id="JACGWO010000006">
    <property type="protein sequence ID" value="KAK4425016.1"/>
    <property type="molecule type" value="Genomic_DNA"/>
</dbReference>
<dbReference type="InterPro" id="IPR010255">
    <property type="entry name" value="Haem_peroxidase_sf"/>
</dbReference>
<dbReference type="Proteomes" id="UP001293254">
    <property type="component" value="Unassembled WGS sequence"/>
</dbReference>
<comment type="caution">
    <text evidence="2">The sequence shown here is derived from an EMBL/GenBank/DDBJ whole genome shotgun (WGS) entry which is preliminary data.</text>
</comment>
<accession>A0AAE2CK16</accession>
<dbReference type="PROSITE" id="PS50873">
    <property type="entry name" value="PEROXIDASE_4"/>
    <property type="match status" value="1"/>
</dbReference>
<keyword evidence="3" id="KW-1185">Reference proteome</keyword>
<name>A0AAE2CK16_9LAMI</name>
<evidence type="ECO:0000259" key="1">
    <source>
        <dbReference type="PROSITE" id="PS50873"/>
    </source>
</evidence>
<keyword evidence="2" id="KW-0575">Peroxidase</keyword>